<accession>A0A1X0QRM8</accession>
<protein>
    <submittedName>
        <fullName evidence="2">Uncharacterized protein</fullName>
    </submittedName>
</protein>
<dbReference type="AlphaFoldDB" id="A0A1X0QRM8"/>
<evidence type="ECO:0000256" key="1">
    <source>
        <dbReference type="SAM" id="Phobius"/>
    </source>
</evidence>
<reference evidence="2" key="1">
    <citation type="journal article" date="2016" name="Proc. Natl. Acad. Sci. U.S.A.">
        <title>Lipid metabolic changes in an early divergent fungus govern the establishment of a mutualistic symbiosis with endobacteria.</title>
        <authorList>
            <person name="Lastovetsky O.A."/>
            <person name="Gaspar M.L."/>
            <person name="Mondo S.J."/>
            <person name="LaButti K.M."/>
            <person name="Sandor L."/>
            <person name="Grigoriev I.V."/>
            <person name="Henry S.A."/>
            <person name="Pawlowska T.E."/>
        </authorList>
    </citation>
    <scope>NUCLEOTIDE SEQUENCE [LARGE SCALE GENOMIC DNA]</scope>
    <source>
        <strain evidence="2">ATCC 52814</strain>
    </source>
</reference>
<feature type="transmembrane region" description="Helical" evidence="1">
    <location>
        <begin position="77"/>
        <end position="97"/>
    </location>
</feature>
<evidence type="ECO:0000313" key="2">
    <source>
        <dbReference type="EMBL" id="ORE02394.1"/>
    </source>
</evidence>
<keyword evidence="1" id="KW-1133">Transmembrane helix</keyword>
<keyword evidence="1" id="KW-0812">Transmembrane</keyword>
<dbReference type="VEuPathDB" id="FungiDB:BCV72DRAFT_234708"/>
<dbReference type="EMBL" id="KV922053">
    <property type="protein sequence ID" value="ORE02394.1"/>
    <property type="molecule type" value="Genomic_DNA"/>
</dbReference>
<proteinExistence type="predicted"/>
<organism evidence="2">
    <name type="scientific">Rhizopus microsporus var. microsporus</name>
    <dbReference type="NCBI Taxonomy" id="86635"/>
    <lineage>
        <taxon>Eukaryota</taxon>
        <taxon>Fungi</taxon>
        <taxon>Fungi incertae sedis</taxon>
        <taxon>Mucoromycota</taxon>
        <taxon>Mucoromycotina</taxon>
        <taxon>Mucoromycetes</taxon>
        <taxon>Mucorales</taxon>
        <taxon>Mucorineae</taxon>
        <taxon>Rhizopodaceae</taxon>
        <taxon>Rhizopus</taxon>
    </lineage>
</organism>
<keyword evidence="1" id="KW-0472">Membrane</keyword>
<dbReference type="Proteomes" id="UP000242414">
    <property type="component" value="Unassembled WGS sequence"/>
</dbReference>
<sequence length="216" mass="25738">MKSVRFSFVNKKFDDQYTFELQGYLSVADFNSSFRLLNQTVAKHPPPGSKNVWITAIVILWMSALVIDYILWSHYRFSSELITLPFFMVLTTLLFIWRHRVMRERFERSVIDVCNRINATENIRGINYRFNKNGSDLNDVTKQMYIHAETGLKPHYSIVIEFDDRYNALSSHQFNRYPSIDFVTIPLYAHVRHEKNEKDSPFWTVQQHEYDEKPIL</sequence>
<gene>
    <name evidence="2" type="ORF">BCV72DRAFT_234708</name>
</gene>
<name>A0A1X0QRM8_RHIZD</name>
<feature type="transmembrane region" description="Helical" evidence="1">
    <location>
        <begin position="52"/>
        <end position="71"/>
    </location>
</feature>
<dbReference type="OrthoDB" id="2414043at2759"/>